<dbReference type="Pfam" id="PF07681">
    <property type="entry name" value="DoxX"/>
    <property type="match status" value="1"/>
</dbReference>
<dbReference type="HOGENOM" id="CLU_058421_3_0_0"/>
<dbReference type="STRING" id="937777.Deipe_1813"/>
<sequence>MNIDLALLIIRVAVGLFIAVHGAQKLFGAFGGYGLKGTTGWIASLGLKPAPLWTLAAALGEFGGGLLLALGLLTPLGAIAVAATMVMAIALAHWPKVFATDGGYEYPLIVAATATALAIAGPGAYSLDGALGLRVPAALSGVVAVLAALSVLGGPHDAQSAGCRHPGRRLIPGGPEADVAGPLIT</sequence>
<comment type="similarity">
    <text evidence="2">Belongs to the DoxX family.</text>
</comment>
<dbReference type="AlphaFoldDB" id="L0A2U0"/>
<keyword evidence="5 7" id="KW-1133">Transmembrane helix</keyword>
<dbReference type="EMBL" id="CP003382">
    <property type="protein sequence ID" value="AFZ67330.1"/>
    <property type="molecule type" value="Genomic_DNA"/>
</dbReference>
<evidence type="ECO:0000313" key="9">
    <source>
        <dbReference type="Proteomes" id="UP000010467"/>
    </source>
</evidence>
<accession>L0A2U0</accession>
<dbReference type="PATRIC" id="fig|937777.3.peg.1814"/>
<evidence type="ECO:0000256" key="5">
    <source>
        <dbReference type="ARBA" id="ARBA00022989"/>
    </source>
</evidence>
<keyword evidence="4 7" id="KW-0812">Transmembrane</keyword>
<dbReference type="Proteomes" id="UP000010467">
    <property type="component" value="Chromosome"/>
</dbReference>
<evidence type="ECO:0000256" key="4">
    <source>
        <dbReference type="ARBA" id="ARBA00022692"/>
    </source>
</evidence>
<keyword evidence="3" id="KW-1003">Cell membrane</keyword>
<evidence type="ECO:0000256" key="3">
    <source>
        <dbReference type="ARBA" id="ARBA00022475"/>
    </source>
</evidence>
<comment type="subcellular location">
    <subcellularLocation>
        <location evidence="1">Cell membrane</location>
        <topology evidence="1">Multi-pass membrane protein</topology>
    </subcellularLocation>
</comment>
<feature type="transmembrane region" description="Helical" evidence="7">
    <location>
        <begin position="106"/>
        <end position="125"/>
    </location>
</feature>
<dbReference type="GO" id="GO:0005886">
    <property type="term" value="C:plasma membrane"/>
    <property type="evidence" value="ECO:0007669"/>
    <property type="project" value="UniProtKB-SubCell"/>
</dbReference>
<dbReference type="InterPro" id="IPR051907">
    <property type="entry name" value="DoxX-like_oxidoreductase"/>
</dbReference>
<name>L0A2U0_DEIPD</name>
<proteinExistence type="inferred from homology"/>
<dbReference type="KEGG" id="dpd:Deipe_1813"/>
<dbReference type="RefSeq" id="WP_015235635.1">
    <property type="nucleotide sequence ID" value="NC_019793.1"/>
</dbReference>
<keyword evidence="6 7" id="KW-0472">Membrane</keyword>
<feature type="transmembrane region" description="Helical" evidence="7">
    <location>
        <begin position="66"/>
        <end position="94"/>
    </location>
</feature>
<dbReference type="PANTHER" id="PTHR33452">
    <property type="entry name" value="OXIDOREDUCTASE CATD-RELATED"/>
    <property type="match status" value="1"/>
</dbReference>
<gene>
    <name evidence="8" type="ordered locus">Deipe_1813</name>
</gene>
<reference evidence="9" key="1">
    <citation type="submission" date="2012-03" db="EMBL/GenBank/DDBJ databases">
        <title>Complete sequence of chromosome of Deinococcus peraridilitoris DSM 19664.</title>
        <authorList>
            <person name="Lucas S."/>
            <person name="Copeland A."/>
            <person name="Lapidus A."/>
            <person name="Glavina del Rio T."/>
            <person name="Dalin E."/>
            <person name="Tice H."/>
            <person name="Bruce D."/>
            <person name="Goodwin L."/>
            <person name="Pitluck S."/>
            <person name="Peters L."/>
            <person name="Mikhailova N."/>
            <person name="Lu M."/>
            <person name="Kyrpides N."/>
            <person name="Mavromatis K."/>
            <person name="Ivanova N."/>
            <person name="Brettin T."/>
            <person name="Detter J.C."/>
            <person name="Han C."/>
            <person name="Larimer F."/>
            <person name="Land M."/>
            <person name="Hauser L."/>
            <person name="Markowitz V."/>
            <person name="Cheng J.-F."/>
            <person name="Hugenholtz P."/>
            <person name="Woyke T."/>
            <person name="Wu D."/>
            <person name="Pukall R."/>
            <person name="Steenblock K."/>
            <person name="Brambilla E."/>
            <person name="Klenk H.-P."/>
            <person name="Eisen J.A."/>
        </authorList>
    </citation>
    <scope>NUCLEOTIDE SEQUENCE [LARGE SCALE GENOMIC DNA]</scope>
    <source>
        <strain evidence="9">DSM 19664 / LMG 22246 / CIP 109416 / KR-200</strain>
    </source>
</reference>
<dbReference type="InterPro" id="IPR032808">
    <property type="entry name" value="DoxX"/>
</dbReference>
<keyword evidence="9" id="KW-1185">Reference proteome</keyword>
<evidence type="ECO:0000256" key="6">
    <source>
        <dbReference type="ARBA" id="ARBA00023136"/>
    </source>
</evidence>
<evidence type="ECO:0000256" key="2">
    <source>
        <dbReference type="ARBA" id="ARBA00006679"/>
    </source>
</evidence>
<organism evidence="8 9">
    <name type="scientific">Deinococcus peraridilitoris (strain DSM 19664 / LMG 22246 / CIP 109416 / KR-200)</name>
    <dbReference type="NCBI Taxonomy" id="937777"/>
    <lineage>
        <taxon>Bacteria</taxon>
        <taxon>Thermotogati</taxon>
        <taxon>Deinococcota</taxon>
        <taxon>Deinococci</taxon>
        <taxon>Deinococcales</taxon>
        <taxon>Deinococcaceae</taxon>
        <taxon>Deinococcus</taxon>
    </lineage>
</organism>
<protein>
    <submittedName>
        <fullName evidence="8">Putative membrane protein</fullName>
    </submittedName>
</protein>
<evidence type="ECO:0000256" key="7">
    <source>
        <dbReference type="SAM" id="Phobius"/>
    </source>
</evidence>
<feature type="transmembrane region" description="Helical" evidence="7">
    <location>
        <begin position="131"/>
        <end position="152"/>
    </location>
</feature>
<dbReference type="OrthoDB" id="346004at2"/>
<dbReference type="PANTHER" id="PTHR33452:SF1">
    <property type="entry name" value="INNER MEMBRANE PROTEIN YPHA-RELATED"/>
    <property type="match status" value="1"/>
</dbReference>
<dbReference type="eggNOG" id="COG2259">
    <property type="taxonomic scope" value="Bacteria"/>
</dbReference>
<evidence type="ECO:0000313" key="8">
    <source>
        <dbReference type="EMBL" id="AFZ67330.1"/>
    </source>
</evidence>
<evidence type="ECO:0000256" key="1">
    <source>
        <dbReference type="ARBA" id="ARBA00004651"/>
    </source>
</evidence>